<organism evidence="2 3">
    <name type="scientific">Sulfurifustis variabilis</name>
    <dbReference type="NCBI Taxonomy" id="1675686"/>
    <lineage>
        <taxon>Bacteria</taxon>
        <taxon>Pseudomonadati</taxon>
        <taxon>Pseudomonadota</taxon>
        <taxon>Gammaproteobacteria</taxon>
        <taxon>Acidiferrobacterales</taxon>
        <taxon>Acidiferrobacteraceae</taxon>
        <taxon>Sulfurifustis</taxon>
    </lineage>
</organism>
<sequence length="165" mass="18415">MLADSYYLWKTAHVVSASVLFGTGLGIAFFAWFGYRRTMRTGRIEGLRLVLSLTVIADLLFTLPAVVFQALSGFVLLELRAWAWHSPWSLASLGMFAAVGLLWLPVVAIQILMSREADRAATIKELGQHFHRRFLWWFLLGVPAFAGVVVLFFLMVTKALPVTAA</sequence>
<proteinExistence type="predicted"/>
<feature type="transmembrane region" description="Helical" evidence="1">
    <location>
        <begin position="134"/>
        <end position="156"/>
    </location>
</feature>
<reference evidence="2 3" key="1">
    <citation type="submission" date="2015-08" db="EMBL/GenBank/DDBJ databases">
        <title>Complete genome sequence of Sulfurifustis variabilis.</title>
        <authorList>
            <person name="Miura A."/>
            <person name="Kojima H."/>
            <person name="Fukui M."/>
        </authorList>
    </citation>
    <scope>NUCLEOTIDE SEQUENCE [LARGE SCALE GENOMIC DNA]</scope>
    <source>
        <strain evidence="3">skN76</strain>
    </source>
</reference>
<dbReference type="KEGG" id="sva:SVA_2561"/>
<accession>A0A1B4V6E9</accession>
<dbReference type="Proteomes" id="UP000218899">
    <property type="component" value="Chromosome"/>
</dbReference>
<keyword evidence="1" id="KW-0812">Transmembrane</keyword>
<dbReference type="RefSeq" id="WP_169924079.1">
    <property type="nucleotide sequence ID" value="NZ_AP014936.1"/>
</dbReference>
<evidence type="ECO:0000256" key="1">
    <source>
        <dbReference type="SAM" id="Phobius"/>
    </source>
</evidence>
<feature type="transmembrane region" description="Helical" evidence="1">
    <location>
        <begin position="12"/>
        <end position="35"/>
    </location>
</feature>
<dbReference type="InterPro" id="IPR018729">
    <property type="entry name" value="DUF2269_transmembrane"/>
</dbReference>
<gene>
    <name evidence="2" type="ORF">SVA_2561</name>
</gene>
<keyword evidence="1" id="KW-0472">Membrane</keyword>
<feature type="transmembrane region" description="Helical" evidence="1">
    <location>
        <begin position="88"/>
        <end position="113"/>
    </location>
</feature>
<dbReference type="AlphaFoldDB" id="A0A1B4V6E9"/>
<keyword evidence="3" id="KW-1185">Reference proteome</keyword>
<name>A0A1B4V6E9_9GAMM</name>
<dbReference type="Pfam" id="PF10027">
    <property type="entry name" value="DUF2269"/>
    <property type="match status" value="1"/>
</dbReference>
<keyword evidence="1" id="KW-1133">Transmembrane helix</keyword>
<dbReference type="EMBL" id="AP014936">
    <property type="protein sequence ID" value="BAU49109.1"/>
    <property type="molecule type" value="Genomic_DNA"/>
</dbReference>
<evidence type="ECO:0000313" key="2">
    <source>
        <dbReference type="EMBL" id="BAU49109.1"/>
    </source>
</evidence>
<feature type="transmembrane region" description="Helical" evidence="1">
    <location>
        <begin position="47"/>
        <end position="68"/>
    </location>
</feature>
<evidence type="ECO:0000313" key="3">
    <source>
        <dbReference type="Proteomes" id="UP000218899"/>
    </source>
</evidence>
<protein>
    <submittedName>
        <fullName evidence="2">Membrane protein</fullName>
    </submittedName>
</protein>